<protein>
    <submittedName>
        <fullName evidence="1">Uncharacterized protein</fullName>
    </submittedName>
</protein>
<dbReference type="EMBL" id="OU342829">
    <property type="protein sequence ID" value="CAG7581104.1"/>
    <property type="molecule type" value="Genomic_DNA"/>
</dbReference>
<evidence type="ECO:0000313" key="1">
    <source>
        <dbReference type="EMBL" id="CAG7581104.1"/>
    </source>
</evidence>
<reference evidence="1" key="1">
    <citation type="submission" date="2021-06" db="EMBL/GenBank/DDBJ databases">
        <authorList>
            <person name="Gannon L."/>
            <person name="Redgwell R T."/>
            <person name="Michniewski S."/>
            <person name="Harrison D C."/>
            <person name="Millard A."/>
        </authorList>
    </citation>
    <scope>NUCLEOTIDE SEQUENCE</scope>
</reference>
<accession>A0A8D9CCH8</accession>
<gene>
    <name evidence="1" type="ORF">SLAVMIC_00671</name>
</gene>
<organism evidence="1">
    <name type="scientific">uncultured marine phage</name>
    <dbReference type="NCBI Taxonomy" id="707152"/>
    <lineage>
        <taxon>Viruses</taxon>
        <taxon>environmental samples</taxon>
    </lineage>
</organism>
<proteinExistence type="predicted"/>
<name>A0A8D9CCH8_9VIRU</name>
<sequence length="86" mass="10175">MVKSKKNKDSDWYDAKMKDLKKRKREACSSVSDSEYGSYTYEGGKADNKTIKKLKQEFKKEKRSYKRAEKQNWKQEAQDIIDNIGD</sequence>